<evidence type="ECO:0000313" key="1">
    <source>
        <dbReference type="EMBL" id="RDX56475.1"/>
    </source>
</evidence>
<dbReference type="EMBL" id="KZ857380">
    <property type="protein sequence ID" value="RDX56475.1"/>
    <property type="molecule type" value="Genomic_DNA"/>
</dbReference>
<dbReference type="OrthoDB" id="2777543at2759"/>
<evidence type="ECO:0008006" key="3">
    <source>
        <dbReference type="Google" id="ProtNLM"/>
    </source>
</evidence>
<dbReference type="Proteomes" id="UP000256964">
    <property type="component" value="Unassembled WGS sequence"/>
</dbReference>
<evidence type="ECO:0000313" key="2">
    <source>
        <dbReference type="Proteomes" id="UP000256964"/>
    </source>
</evidence>
<accession>A0A371DVE6</accession>
<dbReference type="AlphaFoldDB" id="A0A371DVE6"/>
<dbReference type="Gene3D" id="3.80.10.10">
    <property type="entry name" value="Ribonuclease Inhibitor"/>
    <property type="match status" value="1"/>
</dbReference>
<dbReference type="PANTHER" id="PTHR38926">
    <property type="entry name" value="F-BOX DOMAIN CONTAINING PROTEIN, EXPRESSED"/>
    <property type="match status" value="1"/>
</dbReference>
<organism evidence="1 2">
    <name type="scientific">Lentinus brumalis</name>
    <dbReference type="NCBI Taxonomy" id="2498619"/>
    <lineage>
        <taxon>Eukaryota</taxon>
        <taxon>Fungi</taxon>
        <taxon>Dikarya</taxon>
        <taxon>Basidiomycota</taxon>
        <taxon>Agaricomycotina</taxon>
        <taxon>Agaricomycetes</taxon>
        <taxon>Polyporales</taxon>
        <taxon>Polyporaceae</taxon>
        <taxon>Lentinus</taxon>
    </lineage>
</organism>
<protein>
    <recommendedName>
        <fullName evidence="3">F-box domain-containing protein</fullName>
    </recommendedName>
</protein>
<gene>
    <name evidence="1" type="ORF">OH76DRAFT_389565</name>
</gene>
<dbReference type="SUPFAM" id="SSF52047">
    <property type="entry name" value="RNI-like"/>
    <property type="match status" value="1"/>
</dbReference>
<proteinExistence type="predicted"/>
<dbReference type="PANTHER" id="PTHR38926:SF72">
    <property type="entry name" value="IM:7136021-RELATED"/>
    <property type="match status" value="1"/>
</dbReference>
<name>A0A371DVE6_9APHY</name>
<keyword evidence="2" id="KW-1185">Reference proteome</keyword>
<dbReference type="STRING" id="139420.A0A371DVE6"/>
<dbReference type="InterPro" id="IPR032675">
    <property type="entry name" value="LRR_dom_sf"/>
</dbReference>
<sequence>MATLSAPASTPALPRADEQQNLARLTLSHLLNPSLWDLPEWNGPHTEDPHNIAEKIDSLDLSVALLKRYRNSLRPIHRLSADILALIFVELLEDHDHPLSSTFGSCSWTYLAHVCHRWRIIALGCSHLWTQLSTHYPEAALTCLERSVDAPLTFVIDSRATVDNSKEVVDRVLPHMSRMRHLYIPWTHLHDDDGNVSQLVSGLIDASAPQLETFYIYRLREDGKCFALPAISGGRTPRLTTLKLSYSYPRMDSASYTNLKELYIRGRKRDLITMELSRILEILEACPILEVFVTVKARFIANEPLEEEGQPSRQIRLDHLRRIDISRCAASVVSDLLGRLIIPNCQLRMSVWLERRSDFRFLFGVPEVLSVGHPLRDLRRLQVSYRSSSSGVVIEGIAGAHPFQIIATIINGSDLSDMPTVSGPLLLSIAKTLDTGLLEEFIIEETSYYHPHIGFSKEVWTQVLARMPLLRTLHIRLQSITDSGFCRVILSALSTPDAVTGKVLCPLLETITLMDDKTWSSLQWYRFAQTRKAQGHPLKRLSLCLPHYENVEDMAETDLAELREVVENVDLDPPETPHVEFPNALTSW</sequence>
<reference evidence="1 2" key="1">
    <citation type="journal article" date="2018" name="Biotechnol. Biofuels">
        <title>Integrative visual omics of the white-rot fungus Polyporus brumalis exposes the biotechnological potential of its oxidative enzymes for delignifying raw plant biomass.</title>
        <authorList>
            <person name="Miyauchi S."/>
            <person name="Rancon A."/>
            <person name="Drula E."/>
            <person name="Hage H."/>
            <person name="Chaduli D."/>
            <person name="Favel A."/>
            <person name="Grisel S."/>
            <person name="Henrissat B."/>
            <person name="Herpoel-Gimbert I."/>
            <person name="Ruiz-Duenas F.J."/>
            <person name="Chevret D."/>
            <person name="Hainaut M."/>
            <person name="Lin J."/>
            <person name="Wang M."/>
            <person name="Pangilinan J."/>
            <person name="Lipzen A."/>
            <person name="Lesage-Meessen L."/>
            <person name="Navarro D."/>
            <person name="Riley R."/>
            <person name="Grigoriev I.V."/>
            <person name="Zhou S."/>
            <person name="Raouche S."/>
            <person name="Rosso M.N."/>
        </authorList>
    </citation>
    <scope>NUCLEOTIDE SEQUENCE [LARGE SCALE GENOMIC DNA]</scope>
    <source>
        <strain evidence="1 2">BRFM 1820</strain>
    </source>
</reference>